<evidence type="ECO:0000259" key="9">
    <source>
        <dbReference type="Pfam" id="PF05192"/>
    </source>
</evidence>
<evidence type="ECO:0000313" key="11">
    <source>
        <dbReference type="Proteomes" id="UP000230683"/>
    </source>
</evidence>
<dbReference type="GO" id="GO:0030983">
    <property type="term" value="F:mismatched DNA binding"/>
    <property type="evidence" value="ECO:0007669"/>
    <property type="project" value="InterPro"/>
</dbReference>
<dbReference type="GO" id="GO:0005524">
    <property type="term" value="F:ATP binding"/>
    <property type="evidence" value="ECO:0007669"/>
    <property type="project" value="UniProtKB-KW"/>
</dbReference>
<dbReference type="Gene3D" id="3.40.1170.10">
    <property type="entry name" value="DNA repair protein MutS, domain I"/>
    <property type="match status" value="1"/>
</dbReference>
<comment type="similarity">
    <text evidence="1">Belongs to the DNA mismatch repair MutS family.</text>
</comment>
<evidence type="ECO:0000256" key="6">
    <source>
        <dbReference type="ARBA" id="ARBA00023204"/>
    </source>
</evidence>
<keyword evidence="4" id="KW-0067">ATP-binding</keyword>
<dbReference type="GO" id="GO:0006298">
    <property type="term" value="P:mismatch repair"/>
    <property type="evidence" value="ECO:0007669"/>
    <property type="project" value="InterPro"/>
</dbReference>
<feature type="domain" description="DNA mismatch repair protein MutS core" evidence="9">
    <location>
        <begin position="281"/>
        <end position="448"/>
    </location>
</feature>
<evidence type="ECO:0000313" key="10">
    <source>
        <dbReference type="EMBL" id="PJA41349.1"/>
    </source>
</evidence>
<evidence type="ECO:0000259" key="7">
    <source>
        <dbReference type="Pfam" id="PF01624"/>
    </source>
</evidence>
<feature type="domain" description="DNA mismatch repair protein MutS connector" evidence="8">
    <location>
        <begin position="126"/>
        <end position="264"/>
    </location>
</feature>
<dbReference type="Gene3D" id="3.30.420.110">
    <property type="entry name" value="MutS, connector domain"/>
    <property type="match status" value="1"/>
</dbReference>
<evidence type="ECO:0000259" key="8">
    <source>
        <dbReference type="Pfam" id="PF05188"/>
    </source>
</evidence>
<gene>
    <name evidence="10" type="ORF">CO178_00405</name>
</gene>
<dbReference type="Gene3D" id="1.10.1420.10">
    <property type="match status" value="1"/>
</dbReference>
<sequence length="456" mass="52500">MTEYKTPMMKQYMSIKEKYPDCLLFFRMGDFYELFLNDAEIGSKILDITLTSRGKGKDGKIPMCGVPYHSIDSYLPKIINEGYKAAICEQLSDASESKEIVERDVVRIITPGTVVDEKMLDNKTNNYVLSLNIEKSKKGFVIAYADISTGIFIFRSFRNNPKLIHESVANEIKRINPNEIILNNELYSDYELIRNLKNTITSNITRIEKSNETEKKPKESIKSHFNIKSLEIFNIDESNESELLAINDLLNYLKYTQKSKIYHINKIQKENSQDYMYIDSNTINSLEIFHSNQIGNWKNKKNGLIDIIDKTITSMGGRLLKNWTLQPLINIKNINERLNAISEFKKNHEIREQFINLLSKISDMERILSKIGTGTANTRDLKGLANSINYSLEIINHLETEKISTDAIFMNKNELDQNITNVKKVLKIVDENIVDDPPVSIRDGGYIKPNINQELD</sequence>
<organism evidence="10 11">
    <name type="scientific">candidate division WWE3 bacterium CG_4_9_14_3_um_filter_34_6</name>
    <dbReference type="NCBI Taxonomy" id="1975079"/>
    <lineage>
        <taxon>Bacteria</taxon>
        <taxon>Katanobacteria</taxon>
    </lineage>
</organism>
<keyword evidence="3" id="KW-0227">DNA damage</keyword>
<name>A0A2M7X5F1_UNCKA</name>
<evidence type="ECO:0000256" key="3">
    <source>
        <dbReference type="ARBA" id="ARBA00022763"/>
    </source>
</evidence>
<dbReference type="FunFam" id="3.40.1170.10:FF:000001">
    <property type="entry name" value="DNA mismatch repair protein MutS"/>
    <property type="match status" value="1"/>
</dbReference>
<dbReference type="InterPro" id="IPR007696">
    <property type="entry name" value="DNA_mismatch_repair_MutS_core"/>
</dbReference>
<proteinExistence type="inferred from homology"/>
<feature type="domain" description="DNA mismatch repair protein MutS-like N-terminal" evidence="7">
    <location>
        <begin position="6"/>
        <end position="117"/>
    </location>
</feature>
<protein>
    <submittedName>
        <fullName evidence="10">DNA mismatch repair protein MutS</fullName>
    </submittedName>
</protein>
<dbReference type="Proteomes" id="UP000230683">
    <property type="component" value="Unassembled WGS sequence"/>
</dbReference>
<keyword evidence="5" id="KW-0238">DNA-binding</keyword>
<feature type="non-terminal residue" evidence="10">
    <location>
        <position position="456"/>
    </location>
</feature>
<evidence type="ECO:0000256" key="1">
    <source>
        <dbReference type="ARBA" id="ARBA00006271"/>
    </source>
</evidence>
<dbReference type="InterPro" id="IPR007695">
    <property type="entry name" value="DNA_mismatch_repair_MutS-lik_N"/>
</dbReference>
<dbReference type="Pfam" id="PF01624">
    <property type="entry name" value="MutS_I"/>
    <property type="match status" value="1"/>
</dbReference>
<dbReference type="InterPro" id="IPR007860">
    <property type="entry name" value="DNA_mmatch_repair_MutS_con_dom"/>
</dbReference>
<dbReference type="InterPro" id="IPR016151">
    <property type="entry name" value="DNA_mismatch_repair_MutS_N"/>
</dbReference>
<dbReference type="PANTHER" id="PTHR11361:SF34">
    <property type="entry name" value="DNA MISMATCH REPAIR PROTEIN MSH1, MITOCHONDRIAL"/>
    <property type="match status" value="1"/>
</dbReference>
<dbReference type="Pfam" id="PF05192">
    <property type="entry name" value="MutS_III"/>
    <property type="match status" value="1"/>
</dbReference>
<dbReference type="PANTHER" id="PTHR11361">
    <property type="entry name" value="DNA MISMATCH REPAIR PROTEIN MUTS FAMILY MEMBER"/>
    <property type="match status" value="1"/>
</dbReference>
<dbReference type="SUPFAM" id="SSF48334">
    <property type="entry name" value="DNA repair protein MutS, domain III"/>
    <property type="match status" value="1"/>
</dbReference>
<dbReference type="AlphaFoldDB" id="A0A2M7X5F1"/>
<keyword evidence="2" id="KW-0547">Nucleotide-binding</keyword>
<dbReference type="InterPro" id="IPR036678">
    <property type="entry name" value="MutS_con_dom_sf"/>
</dbReference>
<evidence type="ECO:0000256" key="2">
    <source>
        <dbReference type="ARBA" id="ARBA00022741"/>
    </source>
</evidence>
<evidence type="ECO:0000256" key="4">
    <source>
        <dbReference type="ARBA" id="ARBA00022840"/>
    </source>
</evidence>
<keyword evidence="6" id="KW-0234">DNA repair</keyword>
<dbReference type="EMBL" id="PFWY01000021">
    <property type="protein sequence ID" value="PJA41349.1"/>
    <property type="molecule type" value="Genomic_DNA"/>
</dbReference>
<dbReference type="GO" id="GO:0140664">
    <property type="term" value="F:ATP-dependent DNA damage sensor activity"/>
    <property type="evidence" value="ECO:0007669"/>
    <property type="project" value="InterPro"/>
</dbReference>
<comment type="caution">
    <text evidence="10">The sequence shown here is derived from an EMBL/GenBank/DDBJ whole genome shotgun (WGS) entry which is preliminary data.</text>
</comment>
<dbReference type="SUPFAM" id="SSF55271">
    <property type="entry name" value="DNA repair protein MutS, domain I"/>
    <property type="match status" value="1"/>
</dbReference>
<dbReference type="Pfam" id="PF05188">
    <property type="entry name" value="MutS_II"/>
    <property type="match status" value="1"/>
</dbReference>
<accession>A0A2M7X5F1</accession>
<dbReference type="SUPFAM" id="SSF53150">
    <property type="entry name" value="DNA repair protein MutS, domain II"/>
    <property type="match status" value="1"/>
</dbReference>
<dbReference type="InterPro" id="IPR036187">
    <property type="entry name" value="DNA_mismatch_repair_MutS_sf"/>
</dbReference>
<reference evidence="11" key="1">
    <citation type="submission" date="2017-09" db="EMBL/GenBank/DDBJ databases">
        <title>Depth-based differentiation of microbial function through sediment-hosted aquifers and enrichment of novel symbionts in the deep terrestrial subsurface.</title>
        <authorList>
            <person name="Probst A.J."/>
            <person name="Ladd B."/>
            <person name="Jarett J.K."/>
            <person name="Geller-Mcgrath D.E."/>
            <person name="Sieber C.M.K."/>
            <person name="Emerson J.B."/>
            <person name="Anantharaman K."/>
            <person name="Thomas B.C."/>
            <person name="Malmstrom R."/>
            <person name="Stieglmeier M."/>
            <person name="Klingl A."/>
            <person name="Woyke T."/>
            <person name="Ryan C.M."/>
            <person name="Banfield J.F."/>
        </authorList>
    </citation>
    <scope>NUCLEOTIDE SEQUENCE [LARGE SCALE GENOMIC DNA]</scope>
</reference>
<evidence type="ECO:0000256" key="5">
    <source>
        <dbReference type="ARBA" id="ARBA00023125"/>
    </source>
</evidence>
<dbReference type="InterPro" id="IPR045076">
    <property type="entry name" value="MutS"/>
</dbReference>